<dbReference type="InterPro" id="IPR025682">
    <property type="entry name" value="CpXC_dom"/>
</dbReference>
<evidence type="ECO:0000313" key="3">
    <source>
        <dbReference type="Proteomes" id="UP000199309"/>
    </source>
</evidence>
<keyword evidence="3" id="KW-1185">Reference proteome</keyword>
<dbReference type="RefSeq" id="WP_091652893.1">
    <property type="nucleotide sequence ID" value="NZ_FNHQ01000046.1"/>
</dbReference>
<gene>
    <name evidence="2" type="ORF">SAMN05660299_02673</name>
</gene>
<evidence type="ECO:0000259" key="1">
    <source>
        <dbReference type="Pfam" id="PF14353"/>
    </source>
</evidence>
<dbReference type="STRING" id="349095.SAMN05660299_02673"/>
<dbReference type="OrthoDB" id="9784124at2"/>
<proteinExistence type="predicted"/>
<accession>A0A1H0B5B4</accession>
<organism evidence="2 3">
    <name type="scientific">Megasphaera paucivorans</name>
    <dbReference type="NCBI Taxonomy" id="349095"/>
    <lineage>
        <taxon>Bacteria</taxon>
        <taxon>Bacillati</taxon>
        <taxon>Bacillota</taxon>
        <taxon>Negativicutes</taxon>
        <taxon>Veillonellales</taxon>
        <taxon>Veillonellaceae</taxon>
        <taxon>Megasphaera</taxon>
    </lineage>
</organism>
<feature type="domain" description="CpXC" evidence="1">
    <location>
        <begin position="14"/>
        <end position="136"/>
    </location>
</feature>
<evidence type="ECO:0000313" key="2">
    <source>
        <dbReference type="EMBL" id="SDN40837.1"/>
    </source>
</evidence>
<dbReference type="Proteomes" id="UP000199309">
    <property type="component" value="Unassembled WGS sequence"/>
</dbReference>
<dbReference type="AlphaFoldDB" id="A0A1H0B5B4"/>
<dbReference type="EMBL" id="FNHQ01000046">
    <property type="protein sequence ID" value="SDN40837.1"/>
    <property type="molecule type" value="Genomic_DNA"/>
</dbReference>
<name>A0A1H0B5B4_9FIRM</name>
<sequence>MTAKGGTHAVEIAITCPKCQGEGSFKTWDCIDTDKNPELRERLLHDPMLFFYFCPKCFSRIRIDAPCLYIDRGREFMVWLVPDTNMEMNLGELRDFFGAGDYENYCCRMVRSWGEWREKIIELESSYDDRLYEFIKYGAFHLLKEEEKKQFYLPAYHVEYAEDNEKNDELALIFMKNDEDKSTYSYPISKNMLEISNDIFQPLMERIPELSGKGAFQRYDYDWAQMVIDHLLSAAMGASGNDKDSLKKIIVLWFQGLGKEIFGADIEPHKD</sequence>
<dbReference type="Pfam" id="PF14353">
    <property type="entry name" value="CpXC"/>
    <property type="match status" value="1"/>
</dbReference>
<reference evidence="2 3" key="1">
    <citation type="submission" date="2016-10" db="EMBL/GenBank/DDBJ databases">
        <authorList>
            <person name="de Groot N.N."/>
        </authorList>
    </citation>
    <scope>NUCLEOTIDE SEQUENCE [LARGE SCALE GENOMIC DNA]</scope>
    <source>
        <strain evidence="2 3">DSM 16981</strain>
    </source>
</reference>
<protein>
    <submittedName>
        <fullName evidence="2">CpXC protein</fullName>
    </submittedName>
</protein>